<evidence type="ECO:0000313" key="1">
    <source>
        <dbReference type="EMBL" id="TKC83433.1"/>
    </source>
</evidence>
<comment type="caution">
    <text evidence="1">The sequence shown here is derived from an EMBL/GenBank/DDBJ whole genome shotgun (WGS) entry which is preliminary data.</text>
</comment>
<reference evidence="1 2" key="1">
    <citation type="submission" date="2019-04" db="EMBL/GenBank/DDBJ databases">
        <title>Trinickia sp. 7GSK02, isolated from subtropical forest soil.</title>
        <authorList>
            <person name="Gao Z.-H."/>
            <person name="Qiu L.-H."/>
        </authorList>
    </citation>
    <scope>NUCLEOTIDE SEQUENCE [LARGE SCALE GENOMIC DNA]</scope>
    <source>
        <strain evidence="1 2">7GSK02</strain>
    </source>
</reference>
<sequence>MNNFTLTGNGQSYRIPSLFAAGVLATGMIHAPIRLGGLAELAQENVGRNVPYTAVQWSDTAAVGGQIIVSIPERSFEAEMASFYSRLLSAQRPLGEEFQAVLTENLWDLYAD</sequence>
<name>A0A4U1HSQ3_9BURK</name>
<gene>
    <name evidence="1" type="ORF">FAZ69_23360</name>
</gene>
<dbReference type="RefSeq" id="WP_136897475.1">
    <property type="nucleotide sequence ID" value="NZ_SWJE01000014.1"/>
</dbReference>
<dbReference type="Proteomes" id="UP000305539">
    <property type="component" value="Unassembled WGS sequence"/>
</dbReference>
<proteinExistence type="predicted"/>
<evidence type="ECO:0000313" key="2">
    <source>
        <dbReference type="Proteomes" id="UP000305539"/>
    </source>
</evidence>
<accession>A0A4U1HSQ3</accession>
<keyword evidence="2" id="KW-1185">Reference proteome</keyword>
<protein>
    <submittedName>
        <fullName evidence="1">Uncharacterized protein</fullName>
    </submittedName>
</protein>
<dbReference type="EMBL" id="SWJE01000014">
    <property type="protein sequence ID" value="TKC83433.1"/>
    <property type="molecule type" value="Genomic_DNA"/>
</dbReference>
<organism evidence="1 2">
    <name type="scientific">Trinickia terrae</name>
    <dbReference type="NCBI Taxonomy" id="2571161"/>
    <lineage>
        <taxon>Bacteria</taxon>
        <taxon>Pseudomonadati</taxon>
        <taxon>Pseudomonadota</taxon>
        <taxon>Betaproteobacteria</taxon>
        <taxon>Burkholderiales</taxon>
        <taxon>Burkholderiaceae</taxon>
        <taxon>Trinickia</taxon>
    </lineage>
</organism>
<dbReference type="AlphaFoldDB" id="A0A4U1HSQ3"/>